<sequence>MNGERVLRVEFGGWFMCRLATDPDPTDEPRGVSGSTFALAGEPDLDRVIVLNAPPPGTVRSYAPEVGVRVTRATVPGADVSEELAGGRVDLLDNPRFENRNFVLTVAGQEPIVPFRLRIGGADGRPRLERSMVMTPREPQADVHRVPQSVLQEYGGRSFRTDTALVASATGINDPLAHRAERRAHLAADLQQPDVPPVQRAALSKRIRELDIGLKNPADERVVNMTAIEEFDFPLHGRPVLHTALPGGARPQPGAPWRVTFWMGGWDPDVLCGFMRGELAVPLA</sequence>
<dbReference type="EMBL" id="CP029042">
    <property type="protein sequence ID" value="AZS74999.1"/>
    <property type="molecule type" value="Genomic_DNA"/>
</dbReference>
<proteinExistence type="predicted"/>
<dbReference type="Proteomes" id="UP000275579">
    <property type="component" value="Chromosome"/>
</dbReference>
<protein>
    <submittedName>
        <fullName evidence="1">Uncharacterized protein</fullName>
    </submittedName>
</protein>
<organism evidence="1 2">
    <name type="scientific">Streptomyces lydicus</name>
    <dbReference type="NCBI Taxonomy" id="47763"/>
    <lineage>
        <taxon>Bacteria</taxon>
        <taxon>Bacillati</taxon>
        <taxon>Actinomycetota</taxon>
        <taxon>Actinomycetes</taxon>
        <taxon>Kitasatosporales</taxon>
        <taxon>Streptomycetaceae</taxon>
        <taxon>Streptomyces</taxon>
    </lineage>
</organism>
<evidence type="ECO:0000313" key="2">
    <source>
        <dbReference type="Proteomes" id="UP000275579"/>
    </source>
</evidence>
<gene>
    <name evidence="1" type="ORF">DDE74_32385</name>
</gene>
<reference evidence="1 2" key="1">
    <citation type="submission" date="2018-04" db="EMBL/GenBank/DDBJ databases">
        <title>Complete genome sequences of Streptomyces lydicus strain WYEC and characterization of antagonistic properties of biological control agents.</title>
        <authorList>
            <person name="Mariita R.M."/>
            <person name="Sello J.K."/>
        </authorList>
    </citation>
    <scope>NUCLEOTIDE SEQUENCE [LARGE SCALE GENOMIC DNA]</scope>
    <source>
        <strain evidence="1 2">WYEC 108</strain>
    </source>
</reference>
<name>A0A3S9YJ14_9ACTN</name>
<evidence type="ECO:0000313" key="1">
    <source>
        <dbReference type="EMBL" id="AZS74999.1"/>
    </source>
</evidence>
<dbReference type="AlphaFoldDB" id="A0A3S9YJ14"/>
<accession>A0A3S9YJ14</accession>
<dbReference type="RefSeq" id="WP_127153779.1">
    <property type="nucleotide sequence ID" value="NZ_CP029042.1"/>
</dbReference>